<dbReference type="RefSeq" id="XP_004254432.1">
    <property type="nucleotide sequence ID" value="XM_004254384.1"/>
</dbReference>
<dbReference type="GeneID" id="14886639"/>
<accession>L7FLC1</accession>
<keyword evidence="6" id="KW-1185">Reference proteome</keyword>
<dbReference type="VEuPathDB" id="AmoebaDB:EIN_214390"/>
<dbReference type="AlphaFoldDB" id="L7FLC1"/>
<feature type="compositionally biased region" description="Basic and acidic residues" evidence="4">
    <location>
        <begin position="264"/>
        <end position="286"/>
    </location>
</feature>
<sequence>MNANAQKSKVNGNRLKLDLAQITHPTNLTTSGSINGKYKFNDKFSVNGNAQKTNTNGQKSTSFGVGADNTSKKLTASTSYTQNKSPNSKTKNLKYSATYKPTDNLKLSTDGSFTKQNGQKSRDLSASADYTSKKLDANLKVSSSKSVQTKSKSIAGGVTYRPTDKVTIGANGKYSKTNGVAFKEVNVKGSYTGDKLSVNGGLSSGKNGNDKTKSLSVDGKYKVNDKLTVSGGAKRKNTNGNKSSEGNLKAEYTGKKIDFQGKYQPNEKSEIHTNFKTSKRDGKRQNEFGIGGSYKANENTNFNVDFNRKDKKNTVSVGGEYKNDKFNVKGNAKVEGGDRSVEIAAGYNPNDKFGIEGNAKFGKENRKKINSYGVKAYYKPNDKWDLNAEINKANGGKVRYTV</sequence>
<dbReference type="OrthoDB" id="29911at2759"/>
<reference evidence="5 6" key="1">
    <citation type="submission" date="2012-10" db="EMBL/GenBank/DDBJ databases">
        <authorList>
            <person name="Zafar N."/>
            <person name="Inman J."/>
            <person name="Hall N."/>
            <person name="Lorenzi H."/>
            <person name="Caler E."/>
        </authorList>
    </citation>
    <scope>NUCLEOTIDE SEQUENCE [LARGE SCALE GENOMIC DNA]</scope>
    <source>
        <strain evidence="5 6">IP1</strain>
    </source>
</reference>
<protein>
    <submittedName>
        <fullName evidence="5">Uncharacterized protein</fullName>
    </submittedName>
</protein>
<feature type="region of interest" description="Disordered" evidence="4">
    <location>
        <begin position="49"/>
        <end position="68"/>
    </location>
</feature>
<dbReference type="InterPro" id="IPR036942">
    <property type="entry name" value="Beta-barrel_TonB_sf"/>
</dbReference>
<feature type="region of interest" description="Disordered" evidence="4">
    <location>
        <begin position="264"/>
        <end position="294"/>
    </location>
</feature>
<evidence type="ECO:0000313" key="6">
    <source>
        <dbReference type="Proteomes" id="UP000014680"/>
    </source>
</evidence>
<dbReference type="Gene3D" id="2.40.170.20">
    <property type="entry name" value="TonB-dependent receptor, beta-barrel domain"/>
    <property type="match status" value="1"/>
</dbReference>
<gene>
    <name evidence="5" type="ORF">EIN_214390</name>
</gene>
<dbReference type="KEGG" id="eiv:EIN_214390"/>
<organism evidence="5 6">
    <name type="scientific">Entamoeba invadens IP1</name>
    <dbReference type="NCBI Taxonomy" id="370355"/>
    <lineage>
        <taxon>Eukaryota</taxon>
        <taxon>Amoebozoa</taxon>
        <taxon>Evosea</taxon>
        <taxon>Archamoebae</taxon>
        <taxon>Mastigamoebida</taxon>
        <taxon>Entamoebidae</taxon>
        <taxon>Entamoeba</taxon>
    </lineage>
</organism>
<evidence type="ECO:0000313" key="5">
    <source>
        <dbReference type="EMBL" id="ELP87661.1"/>
    </source>
</evidence>
<evidence type="ECO:0000256" key="2">
    <source>
        <dbReference type="ARBA" id="ARBA00023136"/>
    </source>
</evidence>
<dbReference type="SUPFAM" id="SSF56935">
    <property type="entry name" value="Porins"/>
    <property type="match status" value="1"/>
</dbReference>
<dbReference type="Proteomes" id="UP000014680">
    <property type="component" value="Unassembled WGS sequence"/>
</dbReference>
<proteinExistence type="predicted"/>
<name>L7FLC1_ENTIV</name>
<comment type="subcellular location">
    <subcellularLocation>
        <location evidence="1">Cell outer membrane</location>
    </subcellularLocation>
</comment>
<evidence type="ECO:0000256" key="4">
    <source>
        <dbReference type="SAM" id="MobiDB-lite"/>
    </source>
</evidence>
<dbReference type="EMBL" id="KB206826">
    <property type="protein sequence ID" value="ELP87661.1"/>
    <property type="molecule type" value="Genomic_DNA"/>
</dbReference>
<evidence type="ECO:0000256" key="3">
    <source>
        <dbReference type="ARBA" id="ARBA00023237"/>
    </source>
</evidence>
<feature type="region of interest" description="Disordered" evidence="4">
    <location>
        <begin position="197"/>
        <end position="216"/>
    </location>
</feature>
<evidence type="ECO:0000256" key="1">
    <source>
        <dbReference type="ARBA" id="ARBA00004442"/>
    </source>
</evidence>
<keyword evidence="2" id="KW-0472">Membrane</keyword>
<feature type="region of interest" description="Disordered" evidence="4">
    <location>
        <begin position="75"/>
        <end position="127"/>
    </location>
</feature>
<feature type="compositionally biased region" description="Polar residues" evidence="4">
    <location>
        <begin position="75"/>
        <end position="119"/>
    </location>
</feature>
<keyword evidence="3" id="KW-0998">Cell outer membrane</keyword>